<evidence type="ECO:0000313" key="3">
    <source>
        <dbReference type="EMBL" id="KAB1981409.1"/>
    </source>
</evidence>
<protein>
    <submittedName>
        <fullName evidence="3">Peptidoglycan-binding protein</fullName>
    </submittedName>
</protein>
<dbReference type="SUPFAM" id="SSF47090">
    <property type="entry name" value="PGBD-like"/>
    <property type="match status" value="1"/>
</dbReference>
<dbReference type="InterPro" id="IPR036366">
    <property type="entry name" value="PGBDSf"/>
</dbReference>
<dbReference type="InterPro" id="IPR036365">
    <property type="entry name" value="PGBD-like_sf"/>
</dbReference>
<accession>A0A7J5D881</accession>
<dbReference type="Pfam" id="PF01471">
    <property type="entry name" value="PG_binding_1"/>
    <property type="match status" value="1"/>
</dbReference>
<dbReference type="Gene3D" id="1.10.101.10">
    <property type="entry name" value="PGBD-like superfamily/PGBD"/>
    <property type="match status" value="1"/>
</dbReference>
<organism evidence="3 4">
    <name type="scientific">Streptomyces triticiradicis</name>
    <dbReference type="NCBI Taxonomy" id="2651189"/>
    <lineage>
        <taxon>Bacteria</taxon>
        <taxon>Bacillati</taxon>
        <taxon>Actinomycetota</taxon>
        <taxon>Actinomycetes</taxon>
        <taxon>Kitasatosporales</taxon>
        <taxon>Streptomycetaceae</taxon>
        <taxon>Streptomyces</taxon>
    </lineage>
</organism>
<comment type="caution">
    <text evidence="3">The sequence shown here is derived from an EMBL/GenBank/DDBJ whole genome shotgun (WGS) entry which is preliminary data.</text>
</comment>
<feature type="domain" description="Peptidoglycan binding-like" evidence="2">
    <location>
        <begin position="73"/>
        <end position="129"/>
    </location>
</feature>
<sequence>MGDHMSIPRPSRSLKVTAALTLASAALLVATPSADATEYNFDTCIAQVGSRIAPNGNEIPARNFARGNSGVCVKAIQVVLVRYVVTESEKSGFVDGQFGARTDYYVRLFQHQYRLDADGIVGPSTWGVLAATYTG</sequence>
<keyword evidence="4" id="KW-1185">Reference proteome</keyword>
<evidence type="ECO:0000256" key="1">
    <source>
        <dbReference type="SAM" id="SignalP"/>
    </source>
</evidence>
<proteinExistence type="predicted"/>
<feature type="signal peptide" evidence="1">
    <location>
        <begin position="1"/>
        <end position="36"/>
    </location>
</feature>
<dbReference type="Proteomes" id="UP000442990">
    <property type="component" value="Unassembled WGS sequence"/>
</dbReference>
<dbReference type="InterPro" id="IPR002477">
    <property type="entry name" value="Peptidoglycan-bd-like"/>
</dbReference>
<feature type="chain" id="PRO_5038510558" evidence="1">
    <location>
        <begin position="37"/>
        <end position="135"/>
    </location>
</feature>
<name>A0A7J5D881_9ACTN</name>
<reference evidence="3 4" key="1">
    <citation type="submission" date="2019-09" db="EMBL/GenBank/DDBJ databases">
        <title>Isolation and identification of active actinomycetes.</title>
        <authorList>
            <person name="Yu Z."/>
            <person name="Han C."/>
            <person name="Yu B."/>
        </authorList>
    </citation>
    <scope>NUCLEOTIDE SEQUENCE [LARGE SCALE GENOMIC DNA]</scope>
    <source>
        <strain evidence="3 4">NEAU-H2</strain>
    </source>
</reference>
<evidence type="ECO:0000313" key="4">
    <source>
        <dbReference type="Proteomes" id="UP000442990"/>
    </source>
</evidence>
<evidence type="ECO:0000259" key="2">
    <source>
        <dbReference type="Pfam" id="PF01471"/>
    </source>
</evidence>
<keyword evidence="1" id="KW-0732">Signal</keyword>
<dbReference type="AlphaFoldDB" id="A0A7J5D881"/>
<gene>
    <name evidence="3" type="ORF">F8144_32505</name>
</gene>
<dbReference type="EMBL" id="WBKG01000034">
    <property type="protein sequence ID" value="KAB1981409.1"/>
    <property type="molecule type" value="Genomic_DNA"/>
</dbReference>